<evidence type="ECO:0000256" key="1">
    <source>
        <dbReference type="SAM" id="MobiDB-lite"/>
    </source>
</evidence>
<dbReference type="AlphaFoldDB" id="A0A9P9D619"/>
<accession>A0A9P9D619</accession>
<reference evidence="3" key="1">
    <citation type="journal article" date="2021" name="Nat. Commun.">
        <title>Genetic determinants of endophytism in the Arabidopsis root mycobiome.</title>
        <authorList>
            <person name="Mesny F."/>
            <person name="Miyauchi S."/>
            <person name="Thiergart T."/>
            <person name="Pickel B."/>
            <person name="Atanasova L."/>
            <person name="Karlsson M."/>
            <person name="Huettel B."/>
            <person name="Barry K.W."/>
            <person name="Haridas S."/>
            <person name="Chen C."/>
            <person name="Bauer D."/>
            <person name="Andreopoulos W."/>
            <person name="Pangilinan J."/>
            <person name="LaButti K."/>
            <person name="Riley R."/>
            <person name="Lipzen A."/>
            <person name="Clum A."/>
            <person name="Drula E."/>
            <person name="Henrissat B."/>
            <person name="Kohler A."/>
            <person name="Grigoriev I.V."/>
            <person name="Martin F.M."/>
            <person name="Hacquard S."/>
        </authorList>
    </citation>
    <scope>NUCLEOTIDE SEQUENCE</scope>
    <source>
        <strain evidence="3">MPI-CAGE-AT-0147</strain>
    </source>
</reference>
<dbReference type="EMBL" id="JAGMUV010000036">
    <property type="protein sequence ID" value="KAH7113054.1"/>
    <property type="molecule type" value="Genomic_DNA"/>
</dbReference>
<feature type="domain" description="HNH nuclease" evidence="2">
    <location>
        <begin position="257"/>
        <end position="339"/>
    </location>
</feature>
<sequence>MSSAAVTPQMRAHGWNIHFLAGPNKDHFAGLFHPPDSNTLSYRDVVDELRLCFEIPPNAGATDNEPSDPWSDVAFGHAGFVNVNLPPPETDASTPALIWGQYLDQPVSAPPCELSADLAQPSISRFHVVRHTDCGLALTEPLAAHLRAGCAKDIPYPSLRRDDRYLPPNKGSKDPGFSRLPYRKTVRPTRGSQSPPKRSVSGSVSPNKDVRSNPQDAGGDDDVASLVAPPTMDIPIETARQTMTAFRTSCLVASGKCAVTGKGRSWCVTPAIGPALQACHIVPQQHYHVYPVPMAFPNDSRYSARRLREAWDRTWSAKNGILLLSHLHELFDARLFSIHPDTLRIRVFVPYDVISDYHGSIARLPSSIDRRALRHHYEMCCIENMAAEIPLAEQQPASEVGTRSVVSGTVSPFDPGSNIPIISSVNASDDADNSQSLQRPPGDPSKRARPAQNDSASPNQVTHDAALLSTDGSSASSLPWRGSSPPDQVMLREGEEHTLMDVDDLGRKKRRRISGSEEAVWVQDEDGETMDKYHNSYWDGYITPWNSRAFLADVNWELAKLG</sequence>
<dbReference type="Proteomes" id="UP000738349">
    <property type="component" value="Unassembled WGS sequence"/>
</dbReference>
<proteinExistence type="predicted"/>
<evidence type="ECO:0000313" key="4">
    <source>
        <dbReference type="Proteomes" id="UP000738349"/>
    </source>
</evidence>
<comment type="caution">
    <text evidence="3">The sequence shown here is derived from an EMBL/GenBank/DDBJ whole genome shotgun (WGS) entry which is preliminary data.</text>
</comment>
<feature type="region of interest" description="Disordered" evidence="1">
    <location>
        <begin position="157"/>
        <end position="226"/>
    </location>
</feature>
<organism evidence="3 4">
    <name type="scientific">Dactylonectria macrodidyma</name>
    <dbReference type="NCBI Taxonomy" id="307937"/>
    <lineage>
        <taxon>Eukaryota</taxon>
        <taxon>Fungi</taxon>
        <taxon>Dikarya</taxon>
        <taxon>Ascomycota</taxon>
        <taxon>Pezizomycotina</taxon>
        <taxon>Sordariomycetes</taxon>
        <taxon>Hypocreomycetidae</taxon>
        <taxon>Hypocreales</taxon>
        <taxon>Nectriaceae</taxon>
        <taxon>Dactylonectria</taxon>
    </lineage>
</organism>
<protein>
    <recommendedName>
        <fullName evidence="2">HNH nuclease domain-containing protein</fullName>
    </recommendedName>
</protein>
<feature type="compositionally biased region" description="Polar residues" evidence="1">
    <location>
        <begin position="190"/>
        <end position="206"/>
    </location>
</feature>
<gene>
    <name evidence="3" type="ORF">EDB81DRAFT_826312</name>
</gene>
<dbReference type="Pfam" id="PF13391">
    <property type="entry name" value="HNH_2"/>
    <property type="match status" value="1"/>
</dbReference>
<keyword evidence="4" id="KW-1185">Reference proteome</keyword>
<evidence type="ECO:0000259" key="2">
    <source>
        <dbReference type="Pfam" id="PF13391"/>
    </source>
</evidence>
<dbReference type="InterPro" id="IPR003615">
    <property type="entry name" value="HNH_nuc"/>
</dbReference>
<evidence type="ECO:0000313" key="3">
    <source>
        <dbReference type="EMBL" id="KAH7113054.1"/>
    </source>
</evidence>
<name>A0A9P9D619_9HYPO</name>
<feature type="region of interest" description="Disordered" evidence="1">
    <location>
        <begin position="417"/>
        <end position="460"/>
    </location>
</feature>
<dbReference type="OrthoDB" id="2142759at2759"/>
<feature type="compositionally biased region" description="Low complexity" evidence="1">
    <location>
        <begin position="423"/>
        <end position="436"/>
    </location>
</feature>